<evidence type="ECO:0000256" key="12">
    <source>
        <dbReference type="SAM" id="Phobius"/>
    </source>
</evidence>
<evidence type="ECO:0000313" key="14">
    <source>
        <dbReference type="EMBL" id="RCU51538.1"/>
    </source>
</evidence>
<proteinExistence type="inferred from homology"/>
<feature type="transmembrane region" description="Helical" evidence="12">
    <location>
        <begin position="51"/>
        <end position="69"/>
    </location>
</feature>
<evidence type="ECO:0000256" key="6">
    <source>
        <dbReference type="ARBA" id="ARBA00022692"/>
    </source>
</evidence>
<dbReference type="GO" id="GO:0005886">
    <property type="term" value="C:plasma membrane"/>
    <property type="evidence" value="ECO:0007669"/>
    <property type="project" value="UniProtKB-SubCell"/>
</dbReference>
<dbReference type="SUPFAM" id="SSF81342">
    <property type="entry name" value="Transmembrane di-heme cytochromes"/>
    <property type="match status" value="1"/>
</dbReference>
<keyword evidence="15" id="KW-1185">Reference proteome</keyword>
<evidence type="ECO:0000256" key="3">
    <source>
        <dbReference type="ARBA" id="ARBA00022448"/>
    </source>
</evidence>
<dbReference type="Gene3D" id="1.20.950.20">
    <property type="entry name" value="Transmembrane di-heme cytochromes, Chain C"/>
    <property type="match status" value="1"/>
</dbReference>
<keyword evidence="5" id="KW-0349">Heme</keyword>
<feature type="transmembrane region" description="Helical" evidence="12">
    <location>
        <begin position="14"/>
        <end position="31"/>
    </location>
</feature>
<feature type="transmembrane region" description="Helical" evidence="12">
    <location>
        <begin position="118"/>
        <end position="139"/>
    </location>
</feature>
<keyword evidence="4" id="KW-1003">Cell membrane</keyword>
<name>A0A368NMA1_9GAMM</name>
<evidence type="ECO:0000259" key="13">
    <source>
        <dbReference type="Pfam" id="PF01292"/>
    </source>
</evidence>
<keyword evidence="10" id="KW-0408">Iron</keyword>
<feature type="domain" description="Cytochrome b561 bacterial/Ni-hydrogenase" evidence="13">
    <location>
        <begin position="8"/>
        <end position="192"/>
    </location>
</feature>
<reference evidence="14 15" key="1">
    <citation type="submission" date="2018-07" db="EMBL/GenBank/DDBJ databases">
        <title>Corallincola holothuriorum sp. nov., a new facultative anaerobe isolated from sea cucumber Apostichopus japonicus.</title>
        <authorList>
            <person name="Xia H."/>
        </authorList>
    </citation>
    <scope>NUCLEOTIDE SEQUENCE [LARGE SCALE GENOMIC DNA]</scope>
    <source>
        <strain evidence="14 15">C4</strain>
    </source>
</reference>
<dbReference type="GO" id="GO:0009055">
    <property type="term" value="F:electron transfer activity"/>
    <property type="evidence" value="ECO:0007669"/>
    <property type="project" value="InterPro"/>
</dbReference>
<organism evidence="14 15">
    <name type="scientific">Corallincola holothuriorum</name>
    <dbReference type="NCBI Taxonomy" id="2282215"/>
    <lineage>
        <taxon>Bacteria</taxon>
        <taxon>Pseudomonadati</taxon>
        <taxon>Pseudomonadota</taxon>
        <taxon>Gammaproteobacteria</taxon>
        <taxon>Alteromonadales</taxon>
        <taxon>Psychromonadaceae</taxon>
        <taxon>Corallincola</taxon>
    </lineage>
</organism>
<dbReference type="InterPro" id="IPR016174">
    <property type="entry name" value="Di-haem_cyt_TM"/>
</dbReference>
<dbReference type="Pfam" id="PF01292">
    <property type="entry name" value="Ni_hydr_CYTB"/>
    <property type="match status" value="1"/>
</dbReference>
<evidence type="ECO:0000256" key="11">
    <source>
        <dbReference type="ARBA" id="ARBA00023136"/>
    </source>
</evidence>
<dbReference type="AlphaFoldDB" id="A0A368NMA1"/>
<keyword evidence="3" id="KW-0813">Transport</keyword>
<feature type="transmembrane region" description="Helical" evidence="12">
    <location>
        <begin position="159"/>
        <end position="179"/>
    </location>
</feature>
<sequence length="196" mass="22465">MSAVVVIFKRFERFWHWAQAAMVLLLIVTGFELHGFFRLFGFADAVSLHDWAGFSWAVLLVLAFTWIFTSGEWRQYLPRLEGLGATVRFYLLGVFKGESHPHHMTPAQKFNPLQGAGYLGIVFGLLPLQVATGCLYFFFPELRAAGWLQSIDWVAWLHTFNAYSLLSFLVIHLYMITFGKRISSHLRAMITGKEEV</sequence>
<dbReference type="InterPro" id="IPR011577">
    <property type="entry name" value="Cyt_b561_bac/Ni-Hgenase"/>
</dbReference>
<dbReference type="PANTHER" id="PTHR30485:SF0">
    <property type="entry name" value="NI_FE-HYDROGENASE 1 B-TYPE CYTOCHROME SUBUNIT-RELATED"/>
    <property type="match status" value="1"/>
</dbReference>
<evidence type="ECO:0000256" key="9">
    <source>
        <dbReference type="ARBA" id="ARBA00022989"/>
    </source>
</evidence>
<dbReference type="GO" id="GO:0020037">
    <property type="term" value="F:heme binding"/>
    <property type="evidence" value="ECO:0007669"/>
    <property type="project" value="TreeGrafter"/>
</dbReference>
<accession>A0A368NMA1</accession>
<dbReference type="GO" id="GO:0022904">
    <property type="term" value="P:respiratory electron transport chain"/>
    <property type="evidence" value="ECO:0007669"/>
    <property type="project" value="InterPro"/>
</dbReference>
<keyword evidence="9 12" id="KW-1133">Transmembrane helix</keyword>
<evidence type="ECO:0000256" key="8">
    <source>
        <dbReference type="ARBA" id="ARBA00022982"/>
    </source>
</evidence>
<evidence type="ECO:0000256" key="10">
    <source>
        <dbReference type="ARBA" id="ARBA00023004"/>
    </source>
</evidence>
<dbReference type="GO" id="GO:0005506">
    <property type="term" value="F:iron ion binding"/>
    <property type="evidence" value="ECO:0007669"/>
    <property type="project" value="InterPro"/>
</dbReference>
<evidence type="ECO:0000256" key="5">
    <source>
        <dbReference type="ARBA" id="ARBA00022617"/>
    </source>
</evidence>
<keyword evidence="7" id="KW-0479">Metal-binding</keyword>
<dbReference type="PRINTS" id="PR00161">
    <property type="entry name" value="NIHGNASECYTB"/>
</dbReference>
<dbReference type="EMBL" id="QPID01000002">
    <property type="protein sequence ID" value="RCU51538.1"/>
    <property type="molecule type" value="Genomic_DNA"/>
</dbReference>
<dbReference type="OrthoDB" id="1117555at2"/>
<dbReference type="Proteomes" id="UP000252558">
    <property type="component" value="Unassembled WGS sequence"/>
</dbReference>
<keyword evidence="11 12" id="KW-0472">Membrane</keyword>
<comment type="caution">
    <text evidence="14">The sequence shown here is derived from an EMBL/GenBank/DDBJ whole genome shotgun (WGS) entry which is preliminary data.</text>
</comment>
<comment type="subcellular location">
    <subcellularLocation>
        <location evidence="1">Cell membrane</location>
        <topology evidence="1">Multi-pass membrane protein</topology>
    </subcellularLocation>
</comment>
<keyword evidence="6 12" id="KW-0812">Transmembrane</keyword>
<gene>
    <name evidence="14" type="ORF">DU002_03445</name>
</gene>
<dbReference type="InterPro" id="IPR051542">
    <property type="entry name" value="Hydrogenase_cytochrome"/>
</dbReference>
<comment type="similarity">
    <text evidence="2">Belongs to the HupC/HyaC/HydC family.</text>
</comment>
<keyword evidence="8" id="KW-0249">Electron transport</keyword>
<dbReference type="RefSeq" id="WP_114336967.1">
    <property type="nucleotide sequence ID" value="NZ_QPID01000002.1"/>
</dbReference>
<dbReference type="PANTHER" id="PTHR30485">
    <property type="entry name" value="NI/FE-HYDROGENASE 1 B-TYPE CYTOCHROME SUBUNIT"/>
    <property type="match status" value="1"/>
</dbReference>
<evidence type="ECO:0000256" key="7">
    <source>
        <dbReference type="ARBA" id="ARBA00022723"/>
    </source>
</evidence>
<evidence type="ECO:0000313" key="15">
    <source>
        <dbReference type="Proteomes" id="UP000252558"/>
    </source>
</evidence>
<protein>
    <recommendedName>
        <fullName evidence="13">Cytochrome b561 bacterial/Ni-hydrogenase domain-containing protein</fullName>
    </recommendedName>
</protein>
<evidence type="ECO:0000256" key="4">
    <source>
        <dbReference type="ARBA" id="ARBA00022475"/>
    </source>
</evidence>
<evidence type="ECO:0000256" key="1">
    <source>
        <dbReference type="ARBA" id="ARBA00004651"/>
    </source>
</evidence>
<dbReference type="InterPro" id="IPR000516">
    <property type="entry name" value="Ni-dep_Hydgase_cyt-B"/>
</dbReference>
<evidence type="ECO:0000256" key="2">
    <source>
        <dbReference type="ARBA" id="ARBA00008622"/>
    </source>
</evidence>